<evidence type="ECO:0000256" key="13">
    <source>
        <dbReference type="ARBA" id="ARBA00023303"/>
    </source>
</evidence>
<name>A0A6P8SFB8_GEOSA</name>
<keyword evidence="6 25" id="KW-1133">Transmembrane helix</keyword>
<dbReference type="GO" id="GO:0016324">
    <property type="term" value="C:apical plasma membrane"/>
    <property type="evidence" value="ECO:0007669"/>
    <property type="project" value="UniProtKB-SubCell"/>
</dbReference>
<dbReference type="FunFam" id="1.10.287.770:FF:000001">
    <property type="entry name" value="Acid-sensing ion channel subunit 1"/>
    <property type="match status" value="1"/>
</dbReference>
<feature type="compositionally biased region" description="Basic and acidic residues" evidence="24">
    <location>
        <begin position="529"/>
        <end position="542"/>
    </location>
</feature>
<feature type="signal peptide" evidence="26">
    <location>
        <begin position="1"/>
        <end position="25"/>
    </location>
</feature>
<keyword evidence="3 23" id="KW-0894">Sodium channel</keyword>
<evidence type="ECO:0000256" key="5">
    <source>
        <dbReference type="ARBA" id="ARBA00022692"/>
    </source>
</evidence>
<dbReference type="PANTHER" id="PTHR11690:SF286">
    <property type="entry name" value="ACID-SENSING ION CHANNEL 5"/>
    <property type="match status" value="1"/>
</dbReference>
<feature type="compositionally biased region" description="Basic and acidic residues" evidence="24">
    <location>
        <begin position="556"/>
        <end position="575"/>
    </location>
</feature>
<evidence type="ECO:0000256" key="22">
    <source>
        <dbReference type="ARBA" id="ARBA00077810"/>
    </source>
</evidence>
<gene>
    <name evidence="28" type="primary">ASIC5</name>
</gene>
<sequence length="602" mass="68359">MLKNTALKVCTLVLVFCTVAVRSLTNPMDQTGKSNEFNKEGLLGKIHTHLLKHPVPPSEDRTKYDREFAVSTSFHGLHNIVGTRNKTRKILWMSVVMGSIFIVSWQIYTRFLHYFSWPTSTSVTVQYVDNIEFPAVTFCNLNRYQTHAVANLTIVFFMWSIVSAVLRFSAVDGNSKFSQEISEFLQGNHDFSIKEFTRNYGFYLNDSTLLKCEYFGKPCNSKDFKHVFTEYGNCFTFNHNSFDRRRKVNIPGRGLSLLFNIKQSEFTDDPSLGFVDAGITFVIHSPEKPPQFDGLGLWTPVGMHAHASIRQLKTIIQEHPWGECNPNIKLKYSTIYSTYGCVQECKARHIQNQCGCLPFLLPGNGMECDLEKFYNCVSPALYNIEILGVCSVGTHNTTCPVPCEETAYPTTISYSTFPSEKAIKFISTKLRKSSEYIRKNFVYIDIKYHDLNYKMSQQQKALSSTELLADVGGQLGLFCGASVITVIEILEYIVTNFYWMCIFLLLKAAEVPQCPPAVQSQLNTGKKAGKAEGSDFPERNPDKWQGSDQEMPEAEEAPKCSEEKDLNLEEPRELADQFVTEGEGLEEMEKVLDFELWKAKSS</sequence>
<evidence type="ECO:0000256" key="20">
    <source>
        <dbReference type="ARBA" id="ARBA00064057"/>
    </source>
</evidence>
<keyword evidence="2 23" id="KW-0813">Transport</keyword>
<keyword evidence="8 23" id="KW-0406">Ion transport</keyword>
<keyword evidence="11" id="KW-0325">Glycoprotein</keyword>
<dbReference type="KEGG" id="gsh:117366782"/>
<keyword evidence="5 23" id="KW-0812">Transmembrane</keyword>
<dbReference type="Pfam" id="PF00858">
    <property type="entry name" value="ASC"/>
    <property type="match status" value="1"/>
</dbReference>
<dbReference type="AlphaFoldDB" id="A0A6P8SFB8"/>
<evidence type="ECO:0000256" key="7">
    <source>
        <dbReference type="ARBA" id="ARBA00023053"/>
    </source>
</evidence>
<evidence type="ECO:0000256" key="14">
    <source>
        <dbReference type="ARBA" id="ARBA00024169"/>
    </source>
</evidence>
<evidence type="ECO:0000256" key="26">
    <source>
        <dbReference type="SAM" id="SignalP"/>
    </source>
</evidence>
<evidence type="ECO:0000256" key="3">
    <source>
        <dbReference type="ARBA" id="ARBA00022461"/>
    </source>
</evidence>
<dbReference type="InParanoid" id="A0A6P8SFB8"/>
<comment type="catalytic activity">
    <reaction evidence="15">
        <text>K(+)(in) = K(+)(out)</text>
        <dbReference type="Rhea" id="RHEA:29463"/>
        <dbReference type="ChEBI" id="CHEBI:29103"/>
    </reaction>
</comment>
<evidence type="ECO:0000313" key="28">
    <source>
        <dbReference type="RefSeq" id="XP_033814531.1"/>
    </source>
</evidence>
<evidence type="ECO:0000256" key="10">
    <source>
        <dbReference type="ARBA" id="ARBA00023157"/>
    </source>
</evidence>
<comment type="catalytic activity">
    <reaction evidence="16">
        <text>Na(+)(in) = Na(+)(out)</text>
        <dbReference type="Rhea" id="RHEA:34963"/>
        <dbReference type="ChEBI" id="CHEBI:29101"/>
    </reaction>
</comment>
<comment type="similarity">
    <text evidence="19">Belongs to the amiloride-sensitive sodium channel (TC 1.A.6) family. ASIC5 subfamily.</text>
</comment>
<evidence type="ECO:0000256" key="12">
    <source>
        <dbReference type="ARBA" id="ARBA00023201"/>
    </source>
</evidence>
<dbReference type="OrthoDB" id="6021021at2759"/>
<feature type="transmembrane region" description="Helical" evidence="25">
    <location>
        <begin position="90"/>
        <end position="108"/>
    </location>
</feature>
<evidence type="ECO:0000256" key="18">
    <source>
        <dbReference type="ARBA" id="ARBA00053260"/>
    </source>
</evidence>
<evidence type="ECO:0000256" key="25">
    <source>
        <dbReference type="SAM" id="Phobius"/>
    </source>
</evidence>
<dbReference type="GO" id="GO:0160228">
    <property type="term" value="F:bile acid-gated sodium channel activity"/>
    <property type="evidence" value="ECO:0007669"/>
    <property type="project" value="UniProtKB-ARBA"/>
</dbReference>
<keyword evidence="4" id="KW-1003">Cell membrane</keyword>
<dbReference type="GO" id="GO:0015280">
    <property type="term" value="F:ligand-gated sodium channel activity"/>
    <property type="evidence" value="ECO:0007669"/>
    <property type="project" value="TreeGrafter"/>
</dbReference>
<protein>
    <recommendedName>
        <fullName evidence="21">Bile acid-sensitive ion channel</fullName>
    </recommendedName>
    <alternativeName>
        <fullName evidence="22">Acid-sensing ion channel subunit family member 5</fullName>
    </alternativeName>
</protein>
<evidence type="ECO:0000256" key="17">
    <source>
        <dbReference type="ARBA" id="ARBA00044635"/>
    </source>
</evidence>
<organism evidence="27 28">
    <name type="scientific">Geotrypetes seraphini</name>
    <name type="common">Gaboon caecilian</name>
    <name type="synonym">Caecilia seraphini</name>
    <dbReference type="NCBI Taxonomy" id="260995"/>
    <lineage>
        <taxon>Eukaryota</taxon>
        <taxon>Metazoa</taxon>
        <taxon>Chordata</taxon>
        <taxon>Craniata</taxon>
        <taxon>Vertebrata</taxon>
        <taxon>Euteleostomi</taxon>
        <taxon>Amphibia</taxon>
        <taxon>Gymnophiona</taxon>
        <taxon>Geotrypetes</taxon>
    </lineage>
</organism>
<dbReference type="Proteomes" id="UP000515159">
    <property type="component" value="Chromosome 1"/>
</dbReference>
<dbReference type="GeneID" id="117366782"/>
<comment type="catalytic activity">
    <reaction evidence="14">
        <text>H(+)(in) = H(+)(out)</text>
        <dbReference type="Rhea" id="RHEA:34979"/>
        <dbReference type="ChEBI" id="CHEBI:15378"/>
    </reaction>
</comment>
<evidence type="ECO:0000256" key="4">
    <source>
        <dbReference type="ARBA" id="ARBA00022475"/>
    </source>
</evidence>
<evidence type="ECO:0000256" key="21">
    <source>
        <dbReference type="ARBA" id="ARBA00072589"/>
    </source>
</evidence>
<dbReference type="FunCoup" id="A0A6P8SFB8">
    <property type="interactions" value="42"/>
</dbReference>
<evidence type="ECO:0000256" key="16">
    <source>
        <dbReference type="ARBA" id="ARBA00036239"/>
    </source>
</evidence>
<proteinExistence type="inferred from homology"/>
<feature type="region of interest" description="Disordered" evidence="24">
    <location>
        <begin position="520"/>
        <end position="581"/>
    </location>
</feature>
<dbReference type="RefSeq" id="XP_033814531.1">
    <property type="nucleotide sequence ID" value="XM_033958640.1"/>
</dbReference>
<evidence type="ECO:0000256" key="9">
    <source>
        <dbReference type="ARBA" id="ARBA00023136"/>
    </source>
</evidence>
<evidence type="ECO:0000256" key="19">
    <source>
        <dbReference type="ARBA" id="ARBA00061165"/>
    </source>
</evidence>
<evidence type="ECO:0000256" key="1">
    <source>
        <dbReference type="ARBA" id="ARBA00004424"/>
    </source>
</evidence>
<accession>A0A6P8SFB8</accession>
<keyword evidence="13 23" id="KW-0407">Ion channel</keyword>
<comment type="subcellular location">
    <subcellularLocation>
        <location evidence="1">Apical cell membrane</location>
        <topology evidence="1">Multi-pass membrane protein</topology>
    </subcellularLocation>
</comment>
<dbReference type="Gene3D" id="1.10.287.820">
    <property type="entry name" value="Acid-sensing ion channel domain"/>
    <property type="match status" value="1"/>
</dbReference>
<evidence type="ECO:0000256" key="11">
    <source>
        <dbReference type="ARBA" id="ARBA00023180"/>
    </source>
</evidence>
<evidence type="ECO:0000256" key="15">
    <source>
        <dbReference type="ARBA" id="ARBA00034430"/>
    </source>
</evidence>
<keyword evidence="7" id="KW-0915">Sodium</keyword>
<reference evidence="28" key="1">
    <citation type="submission" date="2025-08" db="UniProtKB">
        <authorList>
            <consortium name="RefSeq"/>
        </authorList>
    </citation>
    <scope>IDENTIFICATION</scope>
</reference>
<dbReference type="Gene3D" id="2.60.470.10">
    <property type="entry name" value="Acid-sensing ion channels like domains"/>
    <property type="match status" value="1"/>
</dbReference>
<comment type="function">
    <text evidence="18">Forms bile acid-gated sodium channels and may play a role in bile acid-dependent absorption and secretion by epithelial cells of the bile ducts. Displays high selectivity for sodium ions but can also permit the permeation of other cations. The gating could be indirect and the consequence of alterations of the membrane environment of the channel by bile acids. As a sodium channel of type II unipolar brush cells of the vestibulocerebellum, controlling the electrical activity of these cells, could play a role in motor coordination and balance.</text>
</comment>
<keyword evidence="9 25" id="KW-0472">Membrane</keyword>
<keyword evidence="27" id="KW-1185">Reference proteome</keyword>
<evidence type="ECO:0000256" key="6">
    <source>
        <dbReference type="ARBA" id="ARBA00022989"/>
    </source>
</evidence>
<evidence type="ECO:0000313" key="27">
    <source>
        <dbReference type="Proteomes" id="UP000515159"/>
    </source>
</evidence>
<comment type="subunit">
    <text evidence="20">Forms homotrimeric channels.</text>
</comment>
<feature type="chain" id="PRO_5028395876" description="Bile acid-sensitive ion channel" evidence="26">
    <location>
        <begin position="26"/>
        <end position="602"/>
    </location>
</feature>
<evidence type="ECO:0000256" key="2">
    <source>
        <dbReference type="ARBA" id="ARBA00022448"/>
    </source>
</evidence>
<keyword evidence="26" id="KW-0732">Signal</keyword>
<evidence type="ECO:0000256" key="23">
    <source>
        <dbReference type="RuleBase" id="RU000679"/>
    </source>
</evidence>
<keyword evidence="10" id="KW-1015">Disulfide bond</keyword>
<dbReference type="FunFam" id="2.60.470.10:FF:000006">
    <property type="entry name" value="Acid-sensing ion channel 5"/>
    <property type="match status" value="1"/>
</dbReference>
<dbReference type="PRINTS" id="PR01078">
    <property type="entry name" value="AMINACHANNEL"/>
</dbReference>
<evidence type="ECO:0000256" key="8">
    <source>
        <dbReference type="ARBA" id="ARBA00023065"/>
    </source>
</evidence>
<dbReference type="PANTHER" id="PTHR11690">
    <property type="entry name" value="AMILORIDE-SENSITIVE SODIUM CHANNEL-RELATED"/>
    <property type="match status" value="1"/>
</dbReference>
<keyword evidence="12 23" id="KW-0739">Sodium transport</keyword>
<dbReference type="CTD" id="51802"/>
<comment type="catalytic activity">
    <reaction evidence="17">
        <text>Li(+)(in) = Li(+)(out)</text>
        <dbReference type="Rhea" id="RHEA:78551"/>
        <dbReference type="ChEBI" id="CHEBI:49713"/>
    </reaction>
</comment>
<evidence type="ECO:0000256" key="24">
    <source>
        <dbReference type="SAM" id="MobiDB-lite"/>
    </source>
</evidence>
<dbReference type="InterPro" id="IPR001873">
    <property type="entry name" value="ENaC"/>
</dbReference>